<dbReference type="InterPro" id="IPR010985">
    <property type="entry name" value="Ribbon_hlx_hlx"/>
</dbReference>
<accession>A0A5B0W558</accession>
<feature type="domain" description="Arc-like DNA binding" evidence="2">
    <location>
        <begin position="2"/>
        <end position="49"/>
    </location>
</feature>
<organism evidence="3 4">
    <name type="scientific">Rhizobium tropici</name>
    <dbReference type="NCBI Taxonomy" id="398"/>
    <lineage>
        <taxon>Bacteria</taxon>
        <taxon>Pseudomonadati</taxon>
        <taxon>Pseudomonadota</taxon>
        <taxon>Alphaproteobacteria</taxon>
        <taxon>Hyphomicrobiales</taxon>
        <taxon>Rhizobiaceae</taxon>
        <taxon>Rhizobium/Agrobacterium group</taxon>
        <taxon>Rhizobium</taxon>
    </lineage>
</organism>
<dbReference type="SUPFAM" id="SSF47598">
    <property type="entry name" value="Ribbon-helix-helix"/>
    <property type="match status" value="1"/>
</dbReference>
<reference evidence="3 4" key="1">
    <citation type="submission" date="2019-07" db="EMBL/GenBank/DDBJ databases">
        <title>The Draft Genome Sequence of Rhizobium tropici SARCC-755 Associated with Superior Nodulation on Pigeonpea (Cajanus cajan (L.) Millsp.).</title>
        <authorList>
            <person name="Bopape F.L."/>
            <person name="Hassen A.I."/>
            <person name="Swanevelder Z.H."/>
            <person name="Gwata E.T."/>
        </authorList>
    </citation>
    <scope>NUCLEOTIDE SEQUENCE [LARGE SCALE GENOMIC DNA]</scope>
    <source>
        <strain evidence="3 4">SARCC-755</strain>
    </source>
</reference>
<dbReference type="InterPro" id="IPR013321">
    <property type="entry name" value="Arc_rbn_hlx_hlx"/>
</dbReference>
<dbReference type="EMBL" id="VNIP01000006">
    <property type="protein sequence ID" value="KAA1182110.1"/>
    <property type="molecule type" value="Genomic_DNA"/>
</dbReference>
<name>A0A5B0W558_RHITR</name>
<evidence type="ECO:0000313" key="3">
    <source>
        <dbReference type="EMBL" id="KAA1182110.1"/>
    </source>
</evidence>
<keyword evidence="1" id="KW-0175">Coiled coil</keyword>
<keyword evidence="3" id="KW-0238">DNA-binding</keyword>
<feature type="coiled-coil region" evidence="1">
    <location>
        <begin position="63"/>
        <end position="114"/>
    </location>
</feature>
<dbReference type="GO" id="GO:0003677">
    <property type="term" value="F:DNA binding"/>
    <property type="evidence" value="ECO:0007669"/>
    <property type="project" value="UniProtKB-KW"/>
</dbReference>
<dbReference type="RefSeq" id="WP_149634193.1">
    <property type="nucleotide sequence ID" value="NZ_VNIP01000006.1"/>
</dbReference>
<dbReference type="AlphaFoldDB" id="A0A5B0W558"/>
<dbReference type="Pfam" id="PF03869">
    <property type="entry name" value="Arc"/>
    <property type="match status" value="1"/>
</dbReference>
<protein>
    <submittedName>
        <fullName evidence="3">Arc family DNA-binding protein</fullName>
    </submittedName>
</protein>
<evidence type="ECO:0000313" key="4">
    <source>
        <dbReference type="Proteomes" id="UP000323608"/>
    </source>
</evidence>
<dbReference type="OrthoDB" id="6890552at2"/>
<evidence type="ECO:0000259" key="2">
    <source>
        <dbReference type="Pfam" id="PF03869"/>
    </source>
</evidence>
<comment type="caution">
    <text evidence="3">The sequence shown here is derived from an EMBL/GenBank/DDBJ whole genome shotgun (WGS) entry which is preliminary data.</text>
</comment>
<gene>
    <name evidence="3" type="ORF">FP026_08465</name>
</gene>
<dbReference type="Proteomes" id="UP000323608">
    <property type="component" value="Unassembled WGS sequence"/>
</dbReference>
<dbReference type="InterPro" id="IPR005569">
    <property type="entry name" value="Arc_DNA-bd_dom"/>
</dbReference>
<sequence length="114" mass="13155">MAREDPQLKLRLTEELKALVTNAAKANGRSVNAEIVSRLESSFSNEDEIAYLRDKDRENETIINRLTGMVQDLTAAAKKEREDEKENEEVRQYMREVEERISNLEKALSRVSQT</sequence>
<dbReference type="GO" id="GO:0006355">
    <property type="term" value="P:regulation of DNA-templated transcription"/>
    <property type="evidence" value="ECO:0007669"/>
    <property type="project" value="InterPro"/>
</dbReference>
<dbReference type="Gene3D" id="1.10.1220.10">
    <property type="entry name" value="Met repressor-like"/>
    <property type="match status" value="1"/>
</dbReference>
<evidence type="ECO:0000256" key="1">
    <source>
        <dbReference type="SAM" id="Coils"/>
    </source>
</evidence>
<proteinExistence type="predicted"/>